<keyword evidence="10" id="KW-1185">Reference proteome</keyword>
<dbReference type="PRINTS" id="PR00344">
    <property type="entry name" value="BCTRLSENSOR"/>
</dbReference>
<dbReference type="Pfam" id="PF02518">
    <property type="entry name" value="HATPase_c"/>
    <property type="match status" value="1"/>
</dbReference>
<dbReference type="CDD" id="cd00082">
    <property type="entry name" value="HisKA"/>
    <property type="match status" value="1"/>
</dbReference>
<evidence type="ECO:0000256" key="5">
    <source>
        <dbReference type="ARBA" id="ARBA00022777"/>
    </source>
</evidence>
<dbReference type="SMART" id="SM00388">
    <property type="entry name" value="HisKA"/>
    <property type="match status" value="1"/>
</dbReference>
<sequence length="665" mass="70536">MRAVLLIVVVWVVAMAALWVLADRARTRTATDASVDLLHTVLAAEERRFGMTARDYTWWDDAIANVLVAPDPVWGDNNIGQYLSEAFGADLSLVIAGGGDLLYGARDGERMTPPEASSLGAGFADLVRAARAAPSEPQPQWAAGLALLDGEPAVVGVSRFVPERADSPPTPDPQAVLVVARRLDPEWLAEIAEGYKLKGLTLTAPGQPLPAEHAASRRLTTLDGAPVATASWTPHMPGARLDATVLATMAALSLAMLALLGVFLARARRLARSIADDDDARAVQARALAESEQRLRLVIANAPVVLVVTDAEGRIQLLEGRMVPLLADIAELAPGRLLADAAAAVPGFDAVVERAAAGASASTGIVAAGHAFEAACAPVRDAAGITVGIVCVLTDVTERKAMEDALRRTLDELTRSNGELERFAYVASHDLQEPVRTMVGYAQLVRRRFDDRLDDDGRSFLSYIEEGALRMRALVQGLLTYSRLGSEAARPEPVDAAIALSTALDNLAATIRETGASVVAGRLPTVYVEPLQIMQVFQNLIGNSLKFRHPVRRPQVTILAARVADGWQFTVRDNGIGIPSDSLTSVFGLFKRLHGPGQFPGTGVGLAICQRIIERNGGRIWVTSEPDAGSAFHFVLPAVPDSAGAEEPSAAEDDAAAIPGRIAQV</sequence>
<dbReference type="InterPro" id="IPR003661">
    <property type="entry name" value="HisK_dim/P_dom"/>
</dbReference>
<name>A0A286GA51_9PROT</name>
<evidence type="ECO:0000259" key="7">
    <source>
        <dbReference type="PROSITE" id="PS50109"/>
    </source>
</evidence>
<evidence type="ECO:0000256" key="3">
    <source>
        <dbReference type="ARBA" id="ARBA00022553"/>
    </source>
</evidence>
<dbReference type="InterPro" id="IPR004358">
    <property type="entry name" value="Sig_transdc_His_kin-like_C"/>
</dbReference>
<feature type="domain" description="PAC" evidence="8">
    <location>
        <begin position="350"/>
        <end position="408"/>
    </location>
</feature>
<dbReference type="SUPFAM" id="SSF55874">
    <property type="entry name" value="ATPase domain of HSP90 chaperone/DNA topoisomerase II/histidine kinase"/>
    <property type="match status" value="1"/>
</dbReference>
<keyword evidence="6" id="KW-1133">Transmembrane helix</keyword>
<gene>
    <name evidence="9" type="ORF">SAMN05421508_102224</name>
</gene>
<dbReference type="InterPro" id="IPR052162">
    <property type="entry name" value="Sensor_kinase/Photoreceptor"/>
</dbReference>
<dbReference type="SMART" id="SM00387">
    <property type="entry name" value="HATPase_c"/>
    <property type="match status" value="1"/>
</dbReference>
<dbReference type="PROSITE" id="PS50109">
    <property type="entry name" value="HIS_KIN"/>
    <property type="match status" value="1"/>
</dbReference>
<keyword evidence="3" id="KW-0597">Phosphoprotein</keyword>
<evidence type="ECO:0000256" key="6">
    <source>
        <dbReference type="SAM" id="Phobius"/>
    </source>
</evidence>
<dbReference type="Gene3D" id="1.10.287.130">
    <property type="match status" value="1"/>
</dbReference>
<dbReference type="InterPro" id="IPR035965">
    <property type="entry name" value="PAS-like_dom_sf"/>
</dbReference>
<dbReference type="Pfam" id="PF05228">
    <property type="entry name" value="CHASE4"/>
    <property type="match status" value="1"/>
</dbReference>
<dbReference type="InterPro" id="IPR013656">
    <property type="entry name" value="PAS_4"/>
</dbReference>
<evidence type="ECO:0000313" key="9">
    <source>
        <dbReference type="EMBL" id="SOD92019.1"/>
    </source>
</evidence>
<accession>A0A286GA51</accession>
<dbReference type="AlphaFoldDB" id="A0A286GA51"/>
<comment type="catalytic activity">
    <reaction evidence="1">
        <text>ATP + protein L-histidine = ADP + protein N-phospho-L-histidine.</text>
        <dbReference type="EC" id="2.7.13.3"/>
    </reaction>
</comment>
<evidence type="ECO:0000259" key="8">
    <source>
        <dbReference type="PROSITE" id="PS50113"/>
    </source>
</evidence>
<keyword evidence="6" id="KW-0812">Transmembrane</keyword>
<dbReference type="InterPro" id="IPR000700">
    <property type="entry name" value="PAS-assoc_C"/>
</dbReference>
<dbReference type="InterPro" id="IPR036890">
    <property type="entry name" value="HATPase_C_sf"/>
</dbReference>
<dbReference type="SUPFAM" id="SSF47384">
    <property type="entry name" value="Homodimeric domain of signal transducing histidine kinase"/>
    <property type="match status" value="1"/>
</dbReference>
<dbReference type="Pfam" id="PF08448">
    <property type="entry name" value="PAS_4"/>
    <property type="match status" value="1"/>
</dbReference>
<dbReference type="Pfam" id="PF00512">
    <property type="entry name" value="HisKA"/>
    <property type="match status" value="1"/>
</dbReference>
<keyword evidence="6" id="KW-0472">Membrane</keyword>
<evidence type="ECO:0000256" key="1">
    <source>
        <dbReference type="ARBA" id="ARBA00000085"/>
    </source>
</evidence>
<keyword evidence="4" id="KW-0808">Transferase</keyword>
<evidence type="ECO:0000313" key="10">
    <source>
        <dbReference type="Proteomes" id="UP000219621"/>
    </source>
</evidence>
<reference evidence="9 10" key="1">
    <citation type="submission" date="2017-09" db="EMBL/GenBank/DDBJ databases">
        <authorList>
            <person name="Ehlers B."/>
            <person name="Leendertz F.H."/>
        </authorList>
    </citation>
    <scope>NUCLEOTIDE SEQUENCE [LARGE SCALE GENOMIC DNA]</scope>
    <source>
        <strain evidence="9 10">USBA 140</strain>
    </source>
</reference>
<dbReference type="SUPFAM" id="SSF55785">
    <property type="entry name" value="PYP-like sensor domain (PAS domain)"/>
    <property type="match status" value="1"/>
</dbReference>
<dbReference type="GO" id="GO:0000155">
    <property type="term" value="F:phosphorelay sensor kinase activity"/>
    <property type="evidence" value="ECO:0007669"/>
    <property type="project" value="InterPro"/>
</dbReference>
<organism evidence="9 10">
    <name type="scientific">Caenispirillum bisanense</name>
    <dbReference type="NCBI Taxonomy" id="414052"/>
    <lineage>
        <taxon>Bacteria</taxon>
        <taxon>Pseudomonadati</taxon>
        <taxon>Pseudomonadota</taxon>
        <taxon>Alphaproteobacteria</taxon>
        <taxon>Rhodospirillales</taxon>
        <taxon>Novispirillaceae</taxon>
        <taxon>Caenispirillum</taxon>
    </lineage>
</organism>
<dbReference type="InterPro" id="IPR007892">
    <property type="entry name" value="CHASE4"/>
</dbReference>
<dbReference type="InterPro" id="IPR003594">
    <property type="entry name" value="HATPase_dom"/>
</dbReference>
<dbReference type="EC" id="2.7.13.3" evidence="2"/>
<dbReference type="Gene3D" id="3.30.450.20">
    <property type="entry name" value="PAS domain"/>
    <property type="match status" value="1"/>
</dbReference>
<dbReference type="EMBL" id="OCNJ01000002">
    <property type="protein sequence ID" value="SOD92019.1"/>
    <property type="molecule type" value="Genomic_DNA"/>
</dbReference>
<evidence type="ECO:0000256" key="2">
    <source>
        <dbReference type="ARBA" id="ARBA00012438"/>
    </source>
</evidence>
<dbReference type="InterPro" id="IPR036097">
    <property type="entry name" value="HisK_dim/P_sf"/>
</dbReference>
<dbReference type="InterPro" id="IPR005467">
    <property type="entry name" value="His_kinase_dom"/>
</dbReference>
<dbReference type="PANTHER" id="PTHR43304">
    <property type="entry name" value="PHYTOCHROME-LIKE PROTEIN CPH1"/>
    <property type="match status" value="1"/>
</dbReference>
<feature type="transmembrane region" description="Helical" evidence="6">
    <location>
        <begin position="243"/>
        <end position="265"/>
    </location>
</feature>
<dbReference type="PANTHER" id="PTHR43304:SF1">
    <property type="entry name" value="PAC DOMAIN-CONTAINING PROTEIN"/>
    <property type="match status" value="1"/>
</dbReference>
<evidence type="ECO:0000256" key="4">
    <source>
        <dbReference type="ARBA" id="ARBA00022679"/>
    </source>
</evidence>
<dbReference type="PROSITE" id="PS50113">
    <property type="entry name" value="PAC"/>
    <property type="match status" value="1"/>
</dbReference>
<dbReference type="Proteomes" id="UP000219621">
    <property type="component" value="Unassembled WGS sequence"/>
</dbReference>
<keyword evidence="5" id="KW-0418">Kinase</keyword>
<feature type="domain" description="Histidine kinase" evidence="7">
    <location>
        <begin position="426"/>
        <end position="640"/>
    </location>
</feature>
<dbReference type="Gene3D" id="3.30.565.10">
    <property type="entry name" value="Histidine kinase-like ATPase, C-terminal domain"/>
    <property type="match status" value="1"/>
</dbReference>
<protein>
    <recommendedName>
        <fullName evidence="2">histidine kinase</fullName>
        <ecNumber evidence="2">2.7.13.3</ecNumber>
    </recommendedName>
</protein>
<proteinExistence type="predicted"/>